<organism evidence="2 3">
    <name type="scientific">Tanacetum coccineum</name>
    <dbReference type="NCBI Taxonomy" id="301880"/>
    <lineage>
        <taxon>Eukaryota</taxon>
        <taxon>Viridiplantae</taxon>
        <taxon>Streptophyta</taxon>
        <taxon>Embryophyta</taxon>
        <taxon>Tracheophyta</taxon>
        <taxon>Spermatophyta</taxon>
        <taxon>Magnoliopsida</taxon>
        <taxon>eudicotyledons</taxon>
        <taxon>Gunneridae</taxon>
        <taxon>Pentapetalae</taxon>
        <taxon>asterids</taxon>
        <taxon>campanulids</taxon>
        <taxon>Asterales</taxon>
        <taxon>Asteraceae</taxon>
        <taxon>Asteroideae</taxon>
        <taxon>Anthemideae</taxon>
        <taxon>Anthemidinae</taxon>
        <taxon>Tanacetum</taxon>
    </lineage>
</organism>
<protein>
    <submittedName>
        <fullName evidence="2">Uncharacterized protein</fullName>
    </submittedName>
</protein>
<sequence>MTDAFKPILMVKFEDECGESNEDEEDSEDVLAQQIVVQKGLFQVRGVKTCIVTCGGLCPGSNTMNKEIVCSLNNMFGVNNILGIEVGHFILDLAALFYFAMVLGKFSGHYVTYGYIEFVSSDRYVYSNDRSEEFAEDELLMFMKLTLLPIKDVGSPTIETTSWTQL</sequence>
<dbReference type="Gene3D" id="3.40.50.450">
    <property type="match status" value="1"/>
</dbReference>
<dbReference type="Proteomes" id="UP001151760">
    <property type="component" value="Unassembled WGS sequence"/>
</dbReference>
<dbReference type="InterPro" id="IPR050929">
    <property type="entry name" value="PFKA"/>
</dbReference>
<gene>
    <name evidence="2" type="ORF">Tco_0625538</name>
</gene>
<evidence type="ECO:0000256" key="1">
    <source>
        <dbReference type="ARBA" id="ARBA00022533"/>
    </source>
</evidence>
<dbReference type="EMBL" id="BQNB010008637">
    <property type="protein sequence ID" value="GJS52176.1"/>
    <property type="molecule type" value="Genomic_DNA"/>
</dbReference>
<proteinExistence type="predicted"/>
<reference evidence="2" key="2">
    <citation type="submission" date="2022-01" db="EMBL/GenBank/DDBJ databases">
        <authorList>
            <person name="Yamashiro T."/>
            <person name="Shiraishi A."/>
            <person name="Satake H."/>
            <person name="Nakayama K."/>
        </authorList>
    </citation>
    <scope>NUCLEOTIDE SEQUENCE</scope>
</reference>
<dbReference type="PANTHER" id="PTHR45770">
    <property type="entry name" value="ATP-DEPENDENT 6-PHOSPHOFRUCTOKINASE 1"/>
    <property type="match status" value="1"/>
</dbReference>
<evidence type="ECO:0000313" key="2">
    <source>
        <dbReference type="EMBL" id="GJS52176.1"/>
    </source>
</evidence>
<name>A0ABQ4WH34_9ASTR</name>
<comment type="caution">
    <text evidence="2">The sequence shown here is derived from an EMBL/GenBank/DDBJ whole genome shotgun (WGS) entry which is preliminary data.</text>
</comment>
<keyword evidence="1" id="KW-0021">Allosteric enzyme</keyword>
<keyword evidence="3" id="KW-1185">Reference proteome</keyword>
<reference evidence="2" key="1">
    <citation type="journal article" date="2022" name="Int. J. Mol. Sci.">
        <title>Draft Genome of Tanacetum Coccineum: Genomic Comparison of Closely Related Tanacetum-Family Plants.</title>
        <authorList>
            <person name="Yamashiro T."/>
            <person name="Shiraishi A."/>
            <person name="Nakayama K."/>
            <person name="Satake H."/>
        </authorList>
    </citation>
    <scope>NUCLEOTIDE SEQUENCE</scope>
</reference>
<evidence type="ECO:0000313" key="3">
    <source>
        <dbReference type="Proteomes" id="UP001151760"/>
    </source>
</evidence>
<accession>A0ABQ4WH34</accession>